<gene>
    <name evidence="6" type="ORF">J4050_09145</name>
</gene>
<dbReference type="Gene3D" id="2.60.40.1080">
    <property type="match status" value="2"/>
</dbReference>
<dbReference type="EMBL" id="JAGEVF010000006">
    <property type="protein sequence ID" value="MBO3116912.1"/>
    <property type="molecule type" value="Genomic_DNA"/>
</dbReference>
<dbReference type="Pfam" id="PF18962">
    <property type="entry name" value="Por_Secre_tail"/>
    <property type="match status" value="1"/>
</dbReference>
<evidence type="ECO:0000256" key="4">
    <source>
        <dbReference type="SAM" id="SignalP"/>
    </source>
</evidence>
<evidence type="ECO:0000256" key="3">
    <source>
        <dbReference type="ARBA" id="ARBA00023180"/>
    </source>
</evidence>
<dbReference type="InterPro" id="IPR008964">
    <property type="entry name" value="Invasin/intimin_cell_adhesion"/>
</dbReference>
<dbReference type="PANTHER" id="PTHR42970">
    <property type="entry name" value="PECTATE LYASE C-RELATED"/>
    <property type="match status" value="1"/>
</dbReference>
<evidence type="ECO:0000256" key="2">
    <source>
        <dbReference type="ARBA" id="ARBA00022729"/>
    </source>
</evidence>
<dbReference type="SMART" id="SM00635">
    <property type="entry name" value="BID_2"/>
    <property type="match status" value="2"/>
</dbReference>
<dbReference type="SUPFAM" id="SSF49373">
    <property type="entry name" value="Invasin/intimin cell-adhesion fragments"/>
    <property type="match status" value="2"/>
</dbReference>
<keyword evidence="7" id="KW-1185">Reference proteome</keyword>
<organism evidence="6 7">
    <name type="scientific">Winogradskyella pelagia</name>
    <dbReference type="NCBI Taxonomy" id="2819984"/>
    <lineage>
        <taxon>Bacteria</taxon>
        <taxon>Pseudomonadati</taxon>
        <taxon>Bacteroidota</taxon>
        <taxon>Flavobacteriia</taxon>
        <taxon>Flavobacteriales</taxon>
        <taxon>Flavobacteriaceae</taxon>
        <taxon>Winogradskyella</taxon>
    </lineage>
</organism>
<reference evidence="6 7" key="1">
    <citation type="submission" date="2021-03" db="EMBL/GenBank/DDBJ databases">
        <title>Winogradskyella sp. nov., isolated from costal sediment.</title>
        <authorList>
            <person name="Gao C."/>
        </authorList>
    </citation>
    <scope>NUCLEOTIDE SEQUENCE [LARGE SCALE GENOMIC DNA]</scope>
    <source>
        <strain evidence="6 7">DF17</strain>
    </source>
</reference>
<dbReference type="SUPFAM" id="SSF51126">
    <property type="entry name" value="Pectin lyase-like"/>
    <property type="match status" value="1"/>
</dbReference>
<feature type="signal peptide" evidence="4">
    <location>
        <begin position="1"/>
        <end position="32"/>
    </location>
</feature>
<feature type="domain" description="BIG2" evidence="5">
    <location>
        <begin position="557"/>
        <end position="634"/>
    </location>
</feature>
<sequence length="1287" mass="139370">MNAPFKLSNFAKKFTFISLLFFSLILTSQTKAFPTALGGGAYARGDANYEVVEVTNLNPDGPGSFWNALGNNRIVVFRVSGIINMGSVGGSRSLNNCIVLGQTAPEGGITVVGRGWRWDNCTNVVFRYVRFRTWQCQADVWDPCSADSVDVLNSNNIIFDHCSFAYGGDETLSFRGASHTLTVQNCMFSYGKTGMLLGDSNNYDLSYDMSLLNNFFMEISHRFPNPNSNGRVDVIGNLVYSWHNRLMRTGGAVQLNEIGNHYVHPEQELNGNSTWSWNKLDTTPNPPTIYTAMNRATTSLLDSNDDDNTILWQSWQGGRDPLPSDFTSSMFPLLNYTDPLPNGDDTIIKVQNREMGANAYLDNNGDPVLELDDLDLEGYNGFDSREFYDWSTSLNWEDLPQRQWLIDNLPNYGVVQNEHDQSTHTGVVPNIWITSQGLNPGTFNPLGNDLDPTYTNIEIYSFGVDNAEVVAAQGVEVTPETATINIPETIDLDVIFTPANTTNKSGVWTSSDESLATVDANGVVTPIGPGVVTITFTSTDGSFTDSATITITNNSIDATGVEVSPDTMTLDIGQTQQASVVFSPSDTTNQNGSWSSEDENIATVNQDGEVTGVSEGTTTITFTSEDGGFTDTLEVIVADVFFGTYEFYNADTDQLIQLITEDTTFDLEVIGNQVNFRAIPQGGDDNPNVESVLVQWTGPENGEWLQSFPIYSGMAGHDQDIFDLFPYTVSEGTYSFTITYYSADDAQGNVISVDNFDLTFFLDNGVLANAGNDVSICEGESTVLNASGGSNYLWSTGATTASITVSPAATTVYTVTVSNDLGESDTDEVTVTVNAFPNAQVTPNQTICSGETVTLTAEGGDSYLWSTGETSASISVSPNTETEYSVEVISNTCSSTAGTTVFVNDTPQLTISDDILIISGESTTLTVEGADSYLWSTGETSASITVSPNQTTTYTVTGFGNSCEAQAEVTVSVEDELVVSAGDDQRKCQDDGFEVTLTASDGDSYLWNTGETTQTIYVNPLSTTTYSVTVTVGNQQATDEVTVFVDPNPNVVIANGDAVDILDGDFVTLSASGANTYEWSNGATQPNIAVSPSSTTTYEVRGYVNDCYDEKQITVNVFPEVIANAGEDKDLCLGESIILSATGGDEYLWSNGETTASIEVSPEMTTDYTVTVFNALDFDEDTVRVEVSPCDVVSENPDNINTNFSFDIFPNPARDIVNIRINGSLVVSQVAIYDLMGKLVMDNEIVNNNLSPSLTKELNISALLPGVYFVRLVDGENERIKKLIVRN</sequence>
<dbReference type="InterPro" id="IPR012334">
    <property type="entry name" value="Pectin_lyas_fold"/>
</dbReference>
<keyword evidence="1" id="KW-0479">Metal-binding</keyword>
<dbReference type="PANTHER" id="PTHR42970:SF1">
    <property type="entry name" value="PECTATE LYASE C-RELATED"/>
    <property type="match status" value="1"/>
</dbReference>
<dbReference type="InterPro" id="IPR011050">
    <property type="entry name" value="Pectin_lyase_fold/virulence"/>
</dbReference>
<dbReference type="Pfam" id="PF02368">
    <property type="entry name" value="Big_2"/>
    <property type="match status" value="2"/>
</dbReference>
<dbReference type="InterPro" id="IPR003343">
    <property type="entry name" value="Big_2"/>
</dbReference>
<dbReference type="Gene3D" id="2.160.20.10">
    <property type="entry name" value="Single-stranded right-handed beta-helix, Pectin lyase-like"/>
    <property type="match status" value="1"/>
</dbReference>
<feature type="domain" description="BIG2" evidence="5">
    <location>
        <begin position="471"/>
        <end position="548"/>
    </location>
</feature>
<dbReference type="InterPro" id="IPR026444">
    <property type="entry name" value="Secre_tail"/>
</dbReference>
<accession>A0ABS3T2F4</accession>
<evidence type="ECO:0000259" key="5">
    <source>
        <dbReference type="SMART" id="SM00635"/>
    </source>
</evidence>
<name>A0ABS3T2F4_9FLAO</name>
<protein>
    <submittedName>
        <fullName evidence="6">Ig-like domain-containing protein</fullName>
    </submittedName>
</protein>
<evidence type="ECO:0000256" key="1">
    <source>
        <dbReference type="ARBA" id="ARBA00022723"/>
    </source>
</evidence>
<proteinExistence type="predicted"/>
<feature type="chain" id="PRO_5046188718" evidence="4">
    <location>
        <begin position="33"/>
        <end position="1287"/>
    </location>
</feature>
<dbReference type="Proteomes" id="UP000676776">
    <property type="component" value="Unassembled WGS sequence"/>
</dbReference>
<dbReference type="RefSeq" id="WP_208154275.1">
    <property type="nucleotide sequence ID" value="NZ_JAGEVF010000006.1"/>
</dbReference>
<evidence type="ECO:0000313" key="6">
    <source>
        <dbReference type="EMBL" id="MBO3116912.1"/>
    </source>
</evidence>
<dbReference type="NCBIfam" id="TIGR04183">
    <property type="entry name" value="Por_Secre_tail"/>
    <property type="match status" value="1"/>
</dbReference>
<dbReference type="InterPro" id="IPR052063">
    <property type="entry name" value="Polysaccharide_Lyase_1"/>
</dbReference>
<keyword evidence="2 4" id="KW-0732">Signal</keyword>
<comment type="caution">
    <text evidence="6">The sequence shown here is derived from an EMBL/GenBank/DDBJ whole genome shotgun (WGS) entry which is preliminary data.</text>
</comment>
<evidence type="ECO:0000313" key="7">
    <source>
        <dbReference type="Proteomes" id="UP000676776"/>
    </source>
</evidence>
<keyword evidence="3" id="KW-0325">Glycoprotein</keyword>